<reference evidence="2 3" key="1">
    <citation type="journal article" date="2018" name="Nat. Biotechnol.">
        <title>A standardized bacterial taxonomy based on genome phylogeny substantially revises the tree of life.</title>
        <authorList>
            <person name="Parks D.H."/>
            <person name="Chuvochina M."/>
            <person name="Waite D.W."/>
            <person name="Rinke C."/>
            <person name="Skarshewski A."/>
            <person name="Chaumeil P.A."/>
            <person name="Hugenholtz P."/>
        </authorList>
    </citation>
    <scope>NUCLEOTIDE SEQUENCE [LARGE SCALE GENOMIC DNA]</scope>
    <source>
        <strain evidence="2">UBA9359</strain>
    </source>
</reference>
<dbReference type="EMBL" id="DPMF01000271">
    <property type="protein sequence ID" value="HCV81714.1"/>
    <property type="molecule type" value="Genomic_DNA"/>
</dbReference>
<proteinExistence type="predicted"/>
<evidence type="ECO:0000313" key="2">
    <source>
        <dbReference type="EMBL" id="HCV81714.1"/>
    </source>
</evidence>
<feature type="chain" id="PRO_5017647867" evidence="1">
    <location>
        <begin position="22"/>
        <end position="240"/>
    </location>
</feature>
<evidence type="ECO:0000256" key="1">
    <source>
        <dbReference type="SAM" id="SignalP"/>
    </source>
</evidence>
<gene>
    <name evidence="2" type="ORF">DGQ38_11775</name>
</gene>
<dbReference type="RefSeq" id="WP_272957781.1">
    <property type="nucleotide sequence ID" value="NZ_CAJXAW010000004.1"/>
</dbReference>
<dbReference type="Proteomes" id="UP000264330">
    <property type="component" value="Unassembled WGS sequence"/>
</dbReference>
<sequence>MLQPLKLIFFSLLITSYSLSAQSQLKSDIKIYKNIGIIKNATGWAYNNQENSWTDHPNYIKKNIAEEEPSTHNKSTTISKAYQNFDSINLQTINYKNHFYYLLIVKCLEGKYTYPTLKKDWNYQSETKIFIFEETDINNLKSLNDYLCITTSRKIVITSKIENDEEFISNIKRELIRLPSKSSKKYTFVIRKLDNESVHFLLPQCYVEDPIETIQNKYFEISLKDYYKFLGLKTQDKSLY</sequence>
<protein>
    <submittedName>
        <fullName evidence="2">Uncharacterized protein</fullName>
    </submittedName>
</protein>
<dbReference type="AlphaFoldDB" id="A0A3D5J187"/>
<keyword evidence="1" id="KW-0732">Signal</keyword>
<comment type="caution">
    <text evidence="2">The sequence shown here is derived from an EMBL/GenBank/DDBJ whole genome shotgun (WGS) entry which is preliminary data.</text>
</comment>
<evidence type="ECO:0000313" key="3">
    <source>
        <dbReference type="Proteomes" id="UP000264330"/>
    </source>
</evidence>
<name>A0A3D5J187_9FLAO</name>
<accession>A0A3D5J187</accession>
<feature type="signal peptide" evidence="1">
    <location>
        <begin position="1"/>
        <end position="21"/>
    </location>
</feature>
<organism evidence="2 3">
    <name type="scientific">Zunongwangia profunda</name>
    <dbReference type="NCBI Taxonomy" id="398743"/>
    <lineage>
        <taxon>Bacteria</taxon>
        <taxon>Pseudomonadati</taxon>
        <taxon>Bacteroidota</taxon>
        <taxon>Flavobacteriia</taxon>
        <taxon>Flavobacteriales</taxon>
        <taxon>Flavobacteriaceae</taxon>
        <taxon>Zunongwangia</taxon>
    </lineage>
</organism>